<evidence type="ECO:0000313" key="3">
    <source>
        <dbReference type="Proteomes" id="UP001219933"/>
    </source>
</evidence>
<proteinExistence type="predicted"/>
<organism evidence="2 3">
    <name type="scientific">Malassezia cuniculi</name>
    <dbReference type="NCBI Taxonomy" id="948313"/>
    <lineage>
        <taxon>Eukaryota</taxon>
        <taxon>Fungi</taxon>
        <taxon>Dikarya</taxon>
        <taxon>Basidiomycota</taxon>
        <taxon>Ustilaginomycotina</taxon>
        <taxon>Malasseziomycetes</taxon>
        <taxon>Malasseziales</taxon>
        <taxon>Malasseziaceae</taxon>
        <taxon>Malassezia</taxon>
    </lineage>
</organism>
<name>A0AAF0J733_9BASI</name>
<dbReference type="AlphaFoldDB" id="A0AAF0J733"/>
<protein>
    <submittedName>
        <fullName evidence="2">Uncharacterized protein</fullName>
    </submittedName>
</protein>
<dbReference type="Proteomes" id="UP001219933">
    <property type="component" value="Chromosome 3"/>
</dbReference>
<keyword evidence="3" id="KW-1185">Reference proteome</keyword>
<feature type="region of interest" description="Disordered" evidence="1">
    <location>
        <begin position="368"/>
        <end position="398"/>
    </location>
</feature>
<accession>A0AAF0J733</accession>
<sequence length="398" mass="41919">MTVLSAHSAVASRDRCASMRASNGVMRLSRVPRTRRALLSSCVAMEVCGMSTAAAAAGKKPIGSLECTSACRVAVRNARFADALGLAPKTAPKLPQFSNELVRYFATDRRAALAVQQSLCDFVQSPRASVSLRHQLQMHSVRTATEPVRVTQGLLAFASALARAFDLEAIPVENAGAMLSGLGARGADLDIRRTRTSRIPHPLPSETFAHPHADRLVAAAMRPQSPAPPKKVTKRPEYNAVLITGLQEPLAADVALLTAALENASLNGKRRWQTEYVPQGAVLHSIRLEPLSLAAVAGSAPPPELASLSSNERRLAAFASTVQQVLRTATEDNGLAAELAEVSPDMEMVRCQFAKASISDDAVAPTVAASAVSAAPATQAEPAEPAAPIASTEQETSD</sequence>
<evidence type="ECO:0000313" key="2">
    <source>
        <dbReference type="EMBL" id="WFD35249.1"/>
    </source>
</evidence>
<reference evidence="2" key="1">
    <citation type="submission" date="2023-03" db="EMBL/GenBank/DDBJ databases">
        <title>Mating type loci evolution in Malassezia.</title>
        <authorList>
            <person name="Coelho M.A."/>
        </authorList>
    </citation>
    <scope>NUCLEOTIDE SEQUENCE</scope>
    <source>
        <strain evidence="2">CBS 11721</strain>
    </source>
</reference>
<evidence type="ECO:0000256" key="1">
    <source>
        <dbReference type="SAM" id="MobiDB-lite"/>
    </source>
</evidence>
<gene>
    <name evidence="2" type="ORF">MCUN1_002100</name>
</gene>
<dbReference type="EMBL" id="CP119879">
    <property type="protein sequence ID" value="WFD35249.1"/>
    <property type="molecule type" value="Genomic_DNA"/>
</dbReference>